<proteinExistence type="predicted"/>
<dbReference type="OrthoDB" id="9826550at2"/>
<organism evidence="1 2">
    <name type="scientific">Pontixanthobacter aestiaquae</name>
    <dbReference type="NCBI Taxonomy" id="1509367"/>
    <lineage>
        <taxon>Bacteria</taxon>
        <taxon>Pseudomonadati</taxon>
        <taxon>Pseudomonadota</taxon>
        <taxon>Alphaproteobacteria</taxon>
        <taxon>Sphingomonadales</taxon>
        <taxon>Erythrobacteraceae</taxon>
        <taxon>Pontixanthobacter</taxon>
    </lineage>
</organism>
<dbReference type="EMBL" id="WTYZ01000001">
    <property type="protein sequence ID" value="MXO84085.1"/>
    <property type="molecule type" value="Genomic_DNA"/>
</dbReference>
<reference evidence="1 2" key="1">
    <citation type="submission" date="2019-12" db="EMBL/GenBank/DDBJ databases">
        <title>Genomic-based taxomic classification of the family Erythrobacteraceae.</title>
        <authorList>
            <person name="Xu L."/>
        </authorList>
    </citation>
    <scope>NUCLEOTIDE SEQUENCE [LARGE SCALE GENOMIC DNA]</scope>
    <source>
        <strain evidence="1 2">KCTC 42006</strain>
    </source>
</reference>
<keyword evidence="2" id="KW-1185">Reference proteome</keyword>
<sequence length="216" mass="22637">MRKFQSAALVAASLAVANCGPGVPIELPEDTIAAAQTCFAAKGLVLRDGKSQGDDVTYDEFVGAIKYPMIAASQVEPFDMNAIITILNGVEAIADDVATKDYEGAVTTCDKRFAAAPLSLPEDDDDAIISCTAMAGFLSGVVEGEGEAFGGDKASVNALMTRLESEMETSPELLVTLATGNVEEMMNSALKDSFAQGDVDGYVTQCQKRFPAKSES</sequence>
<dbReference type="AlphaFoldDB" id="A0A844Z846"/>
<protein>
    <submittedName>
        <fullName evidence="1">Uncharacterized protein</fullName>
    </submittedName>
</protein>
<dbReference type="RefSeq" id="WP_160614366.1">
    <property type="nucleotide sequence ID" value="NZ_JAUFQM010000001.1"/>
</dbReference>
<gene>
    <name evidence="1" type="ORF">GRI35_11975</name>
</gene>
<evidence type="ECO:0000313" key="1">
    <source>
        <dbReference type="EMBL" id="MXO84085.1"/>
    </source>
</evidence>
<name>A0A844Z846_9SPHN</name>
<accession>A0A844Z846</accession>
<evidence type="ECO:0000313" key="2">
    <source>
        <dbReference type="Proteomes" id="UP000460290"/>
    </source>
</evidence>
<dbReference type="Proteomes" id="UP000460290">
    <property type="component" value="Unassembled WGS sequence"/>
</dbReference>
<comment type="caution">
    <text evidence="1">The sequence shown here is derived from an EMBL/GenBank/DDBJ whole genome shotgun (WGS) entry which is preliminary data.</text>
</comment>